<reference evidence="1" key="1">
    <citation type="journal article" date="2014" name="Front. Microbiol.">
        <title>High frequency of phylogenetically diverse reductive dehalogenase-homologous genes in deep subseafloor sedimentary metagenomes.</title>
        <authorList>
            <person name="Kawai M."/>
            <person name="Futagami T."/>
            <person name="Toyoda A."/>
            <person name="Takaki Y."/>
            <person name="Nishi S."/>
            <person name="Hori S."/>
            <person name="Arai W."/>
            <person name="Tsubouchi T."/>
            <person name="Morono Y."/>
            <person name="Uchiyama I."/>
            <person name="Ito T."/>
            <person name="Fujiyama A."/>
            <person name="Inagaki F."/>
            <person name="Takami H."/>
        </authorList>
    </citation>
    <scope>NUCLEOTIDE SEQUENCE</scope>
    <source>
        <strain evidence="1">Expedition CK06-06</strain>
    </source>
</reference>
<organism evidence="1">
    <name type="scientific">marine sediment metagenome</name>
    <dbReference type="NCBI Taxonomy" id="412755"/>
    <lineage>
        <taxon>unclassified sequences</taxon>
        <taxon>metagenomes</taxon>
        <taxon>ecological metagenomes</taxon>
    </lineage>
</organism>
<protein>
    <submittedName>
        <fullName evidence="1">Uncharacterized protein</fullName>
    </submittedName>
</protein>
<gene>
    <name evidence="1" type="ORF">S01H4_65605</name>
</gene>
<evidence type="ECO:0000313" key="1">
    <source>
        <dbReference type="EMBL" id="GAH27162.1"/>
    </source>
</evidence>
<comment type="caution">
    <text evidence="1">The sequence shown here is derived from an EMBL/GenBank/DDBJ whole genome shotgun (WGS) entry which is preliminary data.</text>
</comment>
<dbReference type="EMBL" id="BART01040213">
    <property type="protein sequence ID" value="GAH27162.1"/>
    <property type="molecule type" value="Genomic_DNA"/>
</dbReference>
<dbReference type="AlphaFoldDB" id="X1E3P0"/>
<sequence>MSLKDRILREMVVEPLAIEIFNELPSEVKTKEKLDEIQAKLNEEKVKKQ</sequence>
<name>X1E3P0_9ZZZZ</name>
<proteinExistence type="predicted"/>
<accession>X1E3P0</accession>